<evidence type="ECO:0000256" key="1">
    <source>
        <dbReference type="ARBA" id="ARBA00010638"/>
    </source>
</evidence>
<accession>A0ABP5MZY3</accession>
<evidence type="ECO:0000256" key="2">
    <source>
        <dbReference type="ARBA" id="ARBA00022741"/>
    </source>
</evidence>
<keyword evidence="6" id="KW-1185">Reference proteome</keyword>
<evidence type="ECO:0000256" key="4">
    <source>
        <dbReference type="RuleBase" id="RU361279"/>
    </source>
</evidence>
<dbReference type="Proteomes" id="UP001501084">
    <property type="component" value="Unassembled WGS sequence"/>
</dbReference>
<dbReference type="NCBIfam" id="TIGR02727">
    <property type="entry name" value="MTHFS_bact"/>
    <property type="match status" value="1"/>
</dbReference>
<dbReference type="SUPFAM" id="SSF100950">
    <property type="entry name" value="NagB/RpiA/CoA transferase-like"/>
    <property type="match status" value="1"/>
</dbReference>
<comment type="similarity">
    <text evidence="1 4">Belongs to the 5-formyltetrahydrofolate cyclo-ligase family.</text>
</comment>
<keyword evidence="2 4" id="KW-0547">Nucleotide-binding</keyword>
<dbReference type="Gene3D" id="3.40.50.10420">
    <property type="entry name" value="NagB/RpiA/CoA transferase-like"/>
    <property type="match status" value="1"/>
</dbReference>
<dbReference type="PIRSF" id="PIRSF006806">
    <property type="entry name" value="FTHF_cligase"/>
    <property type="match status" value="1"/>
</dbReference>
<reference evidence="6" key="1">
    <citation type="journal article" date="2019" name="Int. J. Syst. Evol. Microbiol.">
        <title>The Global Catalogue of Microorganisms (GCM) 10K type strain sequencing project: providing services to taxonomists for standard genome sequencing and annotation.</title>
        <authorList>
            <consortium name="The Broad Institute Genomics Platform"/>
            <consortium name="The Broad Institute Genome Sequencing Center for Infectious Disease"/>
            <person name="Wu L."/>
            <person name="Ma J."/>
        </authorList>
    </citation>
    <scope>NUCLEOTIDE SEQUENCE [LARGE SCALE GENOMIC DNA]</scope>
    <source>
        <strain evidence="6">JCM 14919</strain>
    </source>
</reference>
<dbReference type="InterPro" id="IPR002698">
    <property type="entry name" value="FTHF_cligase"/>
</dbReference>
<sequence>MSQQVRSEKIAVRAEVRARRASASPRERERRRDALAGQLVDLVSDFGARSVTAYVPLGSEPDIGAFLEWASHTGVCVLLPVALPGHRIEWAIDTGARIEGRHGIREPEGPRLGTEAAGDVDLLLVPACAVDASGTRLGWGLGYYDRMLATLHRRPPVYAVVDDEDVYPSLPRDAHDVPVAGAVTPTRILRFADQREV</sequence>
<dbReference type="EMBL" id="BAAAOP010000012">
    <property type="protein sequence ID" value="GAA2189830.1"/>
    <property type="molecule type" value="Genomic_DNA"/>
</dbReference>
<evidence type="ECO:0000313" key="6">
    <source>
        <dbReference type="Proteomes" id="UP001501084"/>
    </source>
</evidence>
<protein>
    <recommendedName>
        <fullName evidence="4">5-formyltetrahydrofolate cyclo-ligase</fullName>
        <ecNumber evidence="4">6.3.3.2</ecNumber>
    </recommendedName>
</protein>
<dbReference type="InterPro" id="IPR024185">
    <property type="entry name" value="FTHF_cligase-like_sf"/>
</dbReference>
<organism evidence="5 6">
    <name type="scientific">Leucobacter alluvii</name>
    <dbReference type="NCBI Taxonomy" id="340321"/>
    <lineage>
        <taxon>Bacteria</taxon>
        <taxon>Bacillati</taxon>
        <taxon>Actinomycetota</taxon>
        <taxon>Actinomycetes</taxon>
        <taxon>Micrococcales</taxon>
        <taxon>Microbacteriaceae</taxon>
        <taxon>Leucobacter</taxon>
    </lineage>
</organism>
<dbReference type="InterPro" id="IPR037171">
    <property type="entry name" value="NagB/RpiA_transferase-like"/>
</dbReference>
<comment type="cofactor">
    <cofactor evidence="4">
        <name>Mg(2+)</name>
        <dbReference type="ChEBI" id="CHEBI:18420"/>
    </cofactor>
</comment>
<dbReference type="RefSeq" id="WP_346058471.1">
    <property type="nucleotide sequence ID" value="NZ_BAAAOP010000012.1"/>
</dbReference>
<keyword evidence="4" id="KW-0479">Metal-binding</keyword>
<keyword evidence="4" id="KW-0460">Magnesium</keyword>
<dbReference type="PANTHER" id="PTHR23407:SF1">
    <property type="entry name" value="5-FORMYLTETRAHYDROFOLATE CYCLO-LIGASE"/>
    <property type="match status" value="1"/>
</dbReference>
<evidence type="ECO:0000313" key="5">
    <source>
        <dbReference type="EMBL" id="GAA2189830.1"/>
    </source>
</evidence>
<proteinExistence type="inferred from homology"/>
<keyword evidence="3 4" id="KW-0067">ATP-binding</keyword>
<comment type="caution">
    <text evidence="5">The sequence shown here is derived from an EMBL/GenBank/DDBJ whole genome shotgun (WGS) entry which is preliminary data.</text>
</comment>
<evidence type="ECO:0000256" key="3">
    <source>
        <dbReference type="ARBA" id="ARBA00022840"/>
    </source>
</evidence>
<dbReference type="Pfam" id="PF01812">
    <property type="entry name" value="5-FTHF_cyc-lig"/>
    <property type="match status" value="1"/>
</dbReference>
<dbReference type="PANTHER" id="PTHR23407">
    <property type="entry name" value="ATPASE INHIBITOR/5-FORMYLTETRAHYDROFOLATE CYCLO-LIGASE"/>
    <property type="match status" value="1"/>
</dbReference>
<dbReference type="EC" id="6.3.3.2" evidence="4"/>
<name>A0ABP5MZY3_9MICO</name>
<gene>
    <name evidence="5" type="ORF">GCM10009786_24590</name>
</gene>
<comment type="catalytic activity">
    <reaction evidence="4">
        <text>(6S)-5-formyl-5,6,7,8-tetrahydrofolate + ATP = (6R)-5,10-methenyltetrahydrofolate + ADP + phosphate</text>
        <dbReference type="Rhea" id="RHEA:10488"/>
        <dbReference type="ChEBI" id="CHEBI:30616"/>
        <dbReference type="ChEBI" id="CHEBI:43474"/>
        <dbReference type="ChEBI" id="CHEBI:57455"/>
        <dbReference type="ChEBI" id="CHEBI:57457"/>
        <dbReference type="ChEBI" id="CHEBI:456216"/>
        <dbReference type="EC" id="6.3.3.2"/>
    </reaction>
</comment>